<dbReference type="InterPro" id="IPR011042">
    <property type="entry name" value="6-blade_b-propeller_TolB-like"/>
</dbReference>
<evidence type="ECO:0000313" key="1">
    <source>
        <dbReference type="EMBL" id="RGU55982.1"/>
    </source>
</evidence>
<reference evidence="1 2" key="1">
    <citation type="submission" date="2018-08" db="EMBL/GenBank/DDBJ databases">
        <title>A genome reference for cultivated species of the human gut microbiota.</title>
        <authorList>
            <person name="Zou Y."/>
            <person name="Xue W."/>
            <person name="Luo G."/>
        </authorList>
    </citation>
    <scope>NUCLEOTIDE SEQUENCE [LARGE SCALE GENOMIC DNA]</scope>
    <source>
        <strain evidence="1 2">AF16-14</strain>
    </source>
</reference>
<dbReference type="EMBL" id="QRYC01000013">
    <property type="protein sequence ID" value="RGU55982.1"/>
    <property type="molecule type" value="Genomic_DNA"/>
</dbReference>
<gene>
    <name evidence="1" type="ORF">DWW57_10780</name>
</gene>
<sequence>MQKSFLLFLALSFIQCKTENYPITGTITLPFKTGEKYLSVTESDYQYSYHFIPLETKEESLLSKIFCIKRYNNYLYIHSLFNKSVMIFSDSGKFIKKIPIGRGPGEIMDPLYITIDEQNKQLEILDFFRQIKKYTLEGDYIASQPCCTSSEFEKLGNNYLFHSFTAQNSKNYFTVQSTNKETKSYLDSDKTKKPPLMAYSHLFKTDTTIYFHTDFNNIVYSISINNLTPKPYATLINQCTAKRINSLPVSKIDDFCMGEKLYINMLNFNVLHNGSTIYAEMITENNVETFLYDTDTQTTYLVDNGLDGCIVGSHKDYQYKYITPSQIDYYLQNENVKKNKPLYEKLNDLSSTIKEEDNPVIVEIQIKNINHE</sequence>
<dbReference type="Gene3D" id="2.120.10.30">
    <property type="entry name" value="TolB, C-terminal domain"/>
    <property type="match status" value="1"/>
</dbReference>
<dbReference type="AlphaFoldDB" id="A0A1Y3ZT60"/>
<comment type="caution">
    <text evidence="1">The sequence shown here is derived from an EMBL/GenBank/DDBJ whole genome shotgun (WGS) entry which is preliminary data.</text>
</comment>
<name>A0A1Y3ZT60_9BACT</name>
<proteinExistence type="predicted"/>
<dbReference type="RefSeq" id="WP_046404331.1">
    <property type="nucleotide sequence ID" value="NZ_CABJFF010000010.1"/>
</dbReference>
<evidence type="ECO:0000313" key="2">
    <source>
        <dbReference type="Proteomes" id="UP000284243"/>
    </source>
</evidence>
<accession>A0A1Y3ZT60</accession>
<dbReference type="Pfam" id="PF17170">
    <property type="entry name" value="DUF5128"/>
    <property type="match status" value="1"/>
</dbReference>
<protein>
    <submittedName>
        <fullName evidence="1">6-bladed beta-propeller</fullName>
    </submittedName>
</protein>
<organism evidence="1 2">
    <name type="scientific">Odoribacter splanchnicus</name>
    <dbReference type="NCBI Taxonomy" id="28118"/>
    <lineage>
        <taxon>Bacteria</taxon>
        <taxon>Pseudomonadati</taxon>
        <taxon>Bacteroidota</taxon>
        <taxon>Bacteroidia</taxon>
        <taxon>Bacteroidales</taxon>
        <taxon>Odoribacteraceae</taxon>
        <taxon>Odoribacter</taxon>
    </lineage>
</organism>
<dbReference type="Proteomes" id="UP000284243">
    <property type="component" value="Unassembled WGS sequence"/>
</dbReference>